<proteinExistence type="predicted"/>
<evidence type="ECO:0000313" key="1">
    <source>
        <dbReference type="EMBL" id="NXF96727.1"/>
    </source>
</evidence>
<feature type="non-terminal residue" evidence="1">
    <location>
        <position position="1"/>
    </location>
</feature>
<protein>
    <submittedName>
        <fullName evidence="1">TDRD6 protein</fullName>
    </submittedName>
</protein>
<comment type="caution">
    <text evidence="1">The sequence shown here is derived from an EMBL/GenBank/DDBJ whole genome shotgun (WGS) entry which is preliminary data.</text>
</comment>
<reference evidence="1 2" key="1">
    <citation type="submission" date="2019-09" db="EMBL/GenBank/DDBJ databases">
        <title>Bird 10,000 Genomes (B10K) Project - Family phase.</title>
        <authorList>
            <person name="Zhang G."/>
        </authorList>
    </citation>
    <scope>NUCLEOTIDE SEQUENCE [LARGE SCALE GENOMIC DNA]</scope>
    <source>
        <strain evidence="1">B10K-DU-001-04</strain>
        <tissue evidence="1">Muscle</tissue>
    </source>
</reference>
<gene>
    <name evidence="1" type="primary">Tdrd6</name>
    <name evidence="1" type="ORF">EUBBOU_R09464</name>
</gene>
<organism evidence="1 2">
    <name type="scientific">Eubucco bourcierii</name>
    <name type="common">red-headed barbet</name>
    <dbReference type="NCBI Taxonomy" id="91767"/>
    <lineage>
        <taxon>Eukaryota</taxon>
        <taxon>Metazoa</taxon>
        <taxon>Chordata</taxon>
        <taxon>Craniata</taxon>
        <taxon>Vertebrata</taxon>
        <taxon>Euteleostomi</taxon>
        <taxon>Archelosauria</taxon>
        <taxon>Archosauria</taxon>
        <taxon>Dinosauria</taxon>
        <taxon>Saurischia</taxon>
        <taxon>Theropoda</taxon>
        <taxon>Coelurosauria</taxon>
        <taxon>Aves</taxon>
        <taxon>Neognathae</taxon>
        <taxon>Neoaves</taxon>
        <taxon>Telluraves</taxon>
        <taxon>Coraciimorphae</taxon>
        <taxon>Piciformes</taxon>
        <taxon>Ramphastidae</taxon>
        <taxon>Eubucco</taxon>
    </lineage>
</organism>
<evidence type="ECO:0000313" key="2">
    <source>
        <dbReference type="Proteomes" id="UP000583613"/>
    </source>
</evidence>
<accession>A0A7K8Y087</accession>
<dbReference type="EMBL" id="VWZE01022728">
    <property type="protein sequence ID" value="NXF96727.1"/>
    <property type="molecule type" value="Genomic_DNA"/>
</dbReference>
<dbReference type="OrthoDB" id="9226661at2759"/>
<dbReference type="AlphaFoldDB" id="A0A7K8Y087"/>
<sequence>LKGFSVGSECVVWTSLKWCKARILEVSEEGTRVLNLCNGSEEIVDPENVWNGIP</sequence>
<dbReference type="Proteomes" id="UP000583613">
    <property type="component" value="Unassembled WGS sequence"/>
</dbReference>
<feature type="non-terminal residue" evidence="1">
    <location>
        <position position="54"/>
    </location>
</feature>
<keyword evidence="2" id="KW-1185">Reference proteome</keyword>
<name>A0A7K8Y087_9PICI</name>